<dbReference type="Proteomes" id="UP000095447">
    <property type="component" value="Unassembled WGS sequence"/>
</dbReference>
<reference evidence="2 3" key="1">
    <citation type="submission" date="2015-09" db="EMBL/GenBank/DDBJ databases">
        <authorList>
            <consortium name="Pathogen Informatics"/>
        </authorList>
    </citation>
    <scope>NUCLEOTIDE SEQUENCE [LARGE SCALE GENOMIC DNA]</scope>
    <source>
        <strain evidence="2 3">2789STDY5608838</strain>
    </source>
</reference>
<feature type="domain" description="Calcineurin-like phosphoesterase" evidence="1">
    <location>
        <begin position="2"/>
        <end position="212"/>
    </location>
</feature>
<dbReference type="CDD" id="cd00838">
    <property type="entry name" value="MPP_superfamily"/>
    <property type="match status" value="1"/>
</dbReference>
<evidence type="ECO:0000313" key="2">
    <source>
        <dbReference type="EMBL" id="CUN67393.1"/>
    </source>
</evidence>
<dbReference type="InterPro" id="IPR004843">
    <property type="entry name" value="Calcineurin-like_PHP"/>
</dbReference>
<evidence type="ECO:0000313" key="3">
    <source>
        <dbReference type="Proteomes" id="UP000095447"/>
    </source>
</evidence>
<protein>
    <submittedName>
        <fullName evidence="2">Calcineurin-like phosphoesterase</fullName>
    </submittedName>
</protein>
<dbReference type="EMBL" id="CYZA01000004">
    <property type="protein sequence ID" value="CUN67393.1"/>
    <property type="molecule type" value="Genomic_DNA"/>
</dbReference>
<dbReference type="Pfam" id="PF00149">
    <property type="entry name" value="Metallophos"/>
    <property type="match status" value="1"/>
</dbReference>
<dbReference type="RefSeq" id="WP_055052871.1">
    <property type="nucleotide sequence ID" value="NZ_CYZA01000004.1"/>
</dbReference>
<organism evidence="2 3">
    <name type="scientific">Blautia obeum</name>
    <dbReference type="NCBI Taxonomy" id="40520"/>
    <lineage>
        <taxon>Bacteria</taxon>
        <taxon>Bacillati</taxon>
        <taxon>Bacillota</taxon>
        <taxon>Clostridia</taxon>
        <taxon>Lachnospirales</taxon>
        <taxon>Lachnospiraceae</taxon>
        <taxon>Blautia</taxon>
    </lineage>
</organism>
<dbReference type="InterPro" id="IPR029052">
    <property type="entry name" value="Metallo-depent_PP-like"/>
</dbReference>
<dbReference type="SUPFAM" id="SSF56300">
    <property type="entry name" value="Metallo-dependent phosphatases"/>
    <property type="match status" value="1"/>
</dbReference>
<name>A0A173YVA4_9FIRM</name>
<dbReference type="AlphaFoldDB" id="A0A173YVA4"/>
<sequence>MIYITGDTHGQFERIEAFCERFGTSHEDILIILGDVGINFGGWNRDCVKKRFLESLPVTLFCIYGNHEQRPQAIESYQEKLWHGGVVYYEEEYPDLLFAKDGEVFDLDGKQTIVMGGAYSIDKMIRLIYGYGWWPDEQPSDEIKRYVERQFDKRGWKVDVVLGHTTPLKYEPVEVFLSGIDQSKVDKSTEKWLDGIEDRLEYQKWYCGHFHTEKKVDKLEIMFENFDVFCDGR</sequence>
<dbReference type="Gene3D" id="3.60.21.10">
    <property type="match status" value="1"/>
</dbReference>
<accession>A0A173YVA4</accession>
<evidence type="ECO:0000259" key="1">
    <source>
        <dbReference type="Pfam" id="PF00149"/>
    </source>
</evidence>
<proteinExistence type="predicted"/>
<gene>
    <name evidence="2" type="ORF">ERS852395_00992</name>
</gene>
<dbReference type="GO" id="GO:0016787">
    <property type="term" value="F:hydrolase activity"/>
    <property type="evidence" value="ECO:0007669"/>
    <property type="project" value="InterPro"/>
</dbReference>